<dbReference type="PANTHER" id="PTHR33906:SF1">
    <property type="entry name" value="INTRAFLAGELLAR TRANSPORT PROTEIN 25 HOMOLOG"/>
    <property type="match status" value="1"/>
</dbReference>
<dbReference type="Proteomes" id="UP001347796">
    <property type="component" value="Unassembled WGS sequence"/>
</dbReference>
<dbReference type="GO" id="GO:0005813">
    <property type="term" value="C:centrosome"/>
    <property type="evidence" value="ECO:0007669"/>
    <property type="project" value="TreeGrafter"/>
</dbReference>
<comment type="caution">
    <text evidence="2">The sequence shown here is derived from an EMBL/GenBank/DDBJ whole genome shotgun (WGS) entry which is preliminary data.</text>
</comment>
<evidence type="ECO:0000259" key="1">
    <source>
        <dbReference type="Pfam" id="PF00754"/>
    </source>
</evidence>
<protein>
    <recommendedName>
        <fullName evidence="1">F5/8 type C domain-containing protein</fullName>
    </recommendedName>
</protein>
<dbReference type="EMBL" id="JAZGQO010000003">
    <property type="protein sequence ID" value="KAK6188553.1"/>
    <property type="molecule type" value="Genomic_DNA"/>
</dbReference>
<dbReference type="GO" id="GO:0030992">
    <property type="term" value="C:intraciliary transport particle B"/>
    <property type="evidence" value="ECO:0007669"/>
    <property type="project" value="InterPro"/>
</dbReference>
<dbReference type="GO" id="GO:0042073">
    <property type="term" value="P:intraciliary transport"/>
    <property type="evidence" value="ECO:0007669"/>
    <property type="project" value="InterPro"/>
</dbReference>
<evidence type="ECO:0000313" key="2">
    <source>
        <dbReference type="EMBL" id="KAK6188553.1"/>
    </source>
</evidence>
<evidence type="ECO:0000313" key="3">
    <source>
        <dbReference type="Proteomes" id="UP001347796"/>
    </source>
</evidence>
<dbReference type="PANTHER" id="PTHR33906">
    <property type="entry name" value="INTRAFLAGELLAR TRANSPORT PROTEIN 25 HOMOLOG"/>
    <property type="match status" value="1"/>
</dbReference>
<dbReference type="InterPro" id="IPR000421">
    <property type="entry name" value="FA58C"/>
</dbReference>
<dbReference type="InterPro" id="IPR008979">
    <property type="entry name" value="Galactose-bd-like_sf"/>
</dbReference>
<gene>
    <name evidence="2" type="ORF">SNE40_004708</name>
</gene>
<proteinExistence type="predicted"/>
<name>A0AAN8K3H1_PATCE</name>
<dbReference type="SUPFAM" id="SSF49785">
    <property type="entry name" value="Galactose-binding domain-like"/>
    <property type="match status" value="1"/>
</dbReference>
<dbReference type="GO" id="GO:0005929">
    <property type="term" value="C:cilium"/>
    <property type="evidence" value="ECO:0007669"/>
    <property type="project" value="TreeGrafter"/>
</dbReference>
<feature type="domain" description="F5/8 type C" evidence="1">
    <location>
        <begin position="16"/>
        <end position="124"/>
    </location>
</feature>
<dbReference type="AlphaFoldDB" id="A0AAN8K3H1"/>
<dbReference type="Gene3D" id="2.60.120.260">
    <property type="entry name" value="Galactose-binding domain-like"/>
    <property type="match status" value="1"/>
</dbReference>
<keyword evidence="3" id="KW-1185">Reference proteome</keyword>
<dbReference type="Pfam" id="PF00754">
    <property type="entry name" value="F5_F8_type_C"/>
    <property type="match status" value="1"/>
</dbReference>
<reference evidence="2 3" key="1">
    <citation type="submission" date="2024-01" db="EMBL/GenBank/DDBJ databases">
        <title>The genome of the rayed Mediterranean limpet Patella caerulea (Linnaeus, 1758).</title>
        <authorList>
            <person name="Anh-Thu Weber A."/>
            <person name="Halstead-Nussloch G."/>
        </authorList>
    </citation>
    <scope>NUCLEOTIDE SEQUENCE [LARGE SCALE GENOMIC DNA]</scope>
    <source>
        <strain evidence="2">AATW-2023a</strain>
        <tissue evidence="2">Whole specimen</tissue>
    </source>
</reference>
<dbReference type="InterPro" id="IPR033558">
    <property type="entry name" value="IFT25"/>
</dbReference>
<sequence>MFDLALSEAGAQIILATSSDDKYPPENMIDGKDDTFWTTCGLYPQEFIIKFTSLVSINTIQISCYNVKKLKMEVSSDDNQAFKTLAEKELQPSDSAPQSEEISGRNVKAMNLRVVIESGYDHFCAVYKICVHGNAERS</sequence>
<accession>A0AAN8K3H1</accession>
<organism evidence="2 3">
    <name type="scientific">Patella caerulea</name>
    <name type="common">Rayed Mediterranean limpet</name>
    <dbReference type="NCBI Taxonomy" id="87958"/>
    <lineage>
        <taxon>Eukaryota</taxon>
        <taxon>Metazoa</taxon>
        <taxon>Spiralia</taxon>
        <taxon>Lophotrochozoa</taxon>
        <taxon>Mollusca</taxon>
        <taxon>Gastropoda</taxon>
        <taxon>Patellogastropoda</taxon>
        <taxon>Patelloidea</taxon>
        <taxon>Patellidae</taxon>
        <taxon>Patella</taxon>
    </lineage>
</organism>